<dbReference type="RefSeq" id="WP_067366912.1">
    <property type="nucleotide sequence ID" value="NZ_JBIUBN010000016.1"/>
</dbReference>
<dbReference type="Gene3D" id="1.10.10.10">
    <property type="entry name" value="Winged helix-like DNA-binding domain superfamily/Winged helix DNA-binding domain"/>
    <property type="match status" value="1"/>
</dbReference>
<dbReference type="SUPFAM" id="SSF88659">
    <property type="entry name" value="Sigma3 and sigma4 domains of RNA polymerase sigma factors"/>
    <property type="match status" value="1"/>
</dbReference>
<dbReference type="GO" id="GO:0016987">
    <property type="term" value="F:sigma factor activity"/>
    <property type="evidence" value="ECO:0007669"/>
    <property type="project" value="UniProtKB-KW"/>
</dbReference>
<evidence type="ECO:0000256" key="3">
    <source>
        <dbReference type="ARBA" id="ARBA00023082"/>
    </source>
</evidence>
<sequence length="199" mass="22314">MLADRQLEAELESDAWYVEASLVERSQFTVLYDRHAAALYRYAHGRVGAAVVDDVVSETFLVAFRRRHRYDLSRPDARPWLFGILTKEISHYRRREQARYRAMARSEPTGTAPDHAEWVVAGAAAQAIRVPLAGALAELPARDRDVLLLIAWGELSYEETARALGIPIGTVRSRLNRARRKLASALGGSDPTRVAEESM</sequence>
<dbReference type="PANTHER" id="PTHR43133:SF25">
    <property type="entry name" value="RNA POLYMERASE SIGMA FACTOR RFAY-RELATED"/>
    <property type="match status" value="1"/>
</dbReference>
<keyword evidence="3" id="KW-0731">Sigma factor</keyword>
<dbReference type="SUPFAM" id="SSF88946">
    <property type="entry name" value="Sigma2 domain of RNA polymerase sigma factors"/>
    <property type="match status" value="1"/>
</dbReference>
<dbReference type="Pfam" id="PF08281">
    <property type="entry name" value="Sigma70_r4_2"/>
    <property type="match status" value="1"/>
</dbReference>
<dbReference type="AlphaFoldDB" id="A0A136PR78"/>
<evidence type="ECO:0000256" key="4">
    <source>
        <dbReference type="ARBA" id="ARBA00023163"/>
    </source>
</evidence>
<dbReference type="InterPro" id="IPR013325">
    <property type="entry name" value="RNA_pol_sigma_r2"/>
</dbReference>
<evidence type="ECO:0000313" key="6">
    <source>
        <dbReference type="EMBL" id="KXK60854.1"/>
    </source>
</evidence>
<accession>A0A136PR78</accession>
<dbReference type="EMBL" id="LRQV01000057">
    <property type="protein sequence ID" value="KXK60854.1"/>
    <property type="molecule type" value="Genomic_DNA"/>
</dbReference>
<dbReference type="InterPro" id="IPR000792">
    <property type="entry name" value="Tscrpt_reg_LuxR_C"/>
</dbReference>
<dbReference type="Pfam" id="PF04542">
    <property type="entry name" value="Sigma70_r2"/>
    <property type="match status" value="1"/>
</dbReference>
<evidence type="ECO:0000259" key="5">
    <source>
        <dbReference type="SMART" id="SM00421"/>
    </source>
</evidence>
<evidence type="ECO:0000256" key="1">
    <source>
        <dbReference type="ARBA" id="ARBA00010641"/>
    </source>
</evidence>
<proteinExistence type="inferred from homology"/>
<dbReference type="InterPro" id="IPR013324">
    <property type="entry name" value="RNA_pol_sigma_r3/r4-like"/>
</dbReference>
<dbReference type="Proteomes" id="UP000070620">
    <property type="component" value="Unassembled WGS sequence"/>
</dbReference>
<dbReference type="NCBIfam" id="TIGR02937">
    <property type="entry name" value="sigma70-ECF"/>
    <property type="match status" value="1"/>
</dbReference>
<dbReference type="InterPro" id="IPR039425">
    <property type="entry name" value="RNA_pol_sigma-70-like"/>
</dbReference>
<protein>
    <submittedName>
        <fullName evidence="6">RNA polymerase subunit sigma-70</fullName>
    </submittedName>
</protein>
<dbReference type="InterPro" id="IPR013249">
    <property type="entry name" value="RNA_pol_sigma70_r4_t2"/>
</dbReference>
<dbReference type="InterPro" id="IPR014284">
    <property type="entry name" value="RNA_pol_sigma-70_dom"/>
</dbReference>
<gene>
    <name evidence="6" type="ORF">AWW66_16615</name>
</gene>
<comment type="similarity">
    <text evidence="1">Belongs to the sigma-70 factor family. ECF subfamily.</text>
</comment>
<dbReference type="GO" id="GO:0006352">
    <property type="term" value="P:DNA-templated transcription initiation"/>
    <property type="evidence" value="ECO:0007669"/>
    <property type="project" value="InterPro"/>
</dbReference>
<dbReference type="InterPro" id="IPR007627">
    <property type="entry name" value="RNA_pol_sigma70_r2"/>
</dbReference>
<keyword evidence="7" id="KW-1185">Reference proteome</keyword>
<dbReference type="CDD" id="cd06171">
    <property type="entry name" value="Sigma70_r4"/>
    <property type="match status" value="1"/>
</dbReference>
<evidence type="ECO:0000313" key="7">
    <source>
        <dbReference type="Proteomes" id="UP000070620"/>
    </source>
</evidence>
<dbReference type="SMART" id="SM00421">
    <property type="entry name" value="HTH_LUXR"/>
    <property type="match status" value="1"/>
</dbReference>
<dbReference type="Gene3D" id="1.10.1740.10">
    <property type="match status" value="1"/>
</dbReference>
<dbReference type="OrthoDB" id="5518337at2"/>
<dbReference type="InterPro" id="IPR036388">
    <property type="entry name" value="WH-like_DNA-bd_sf"/>
</dbReference>
<reference evidence="6 7" key="1">
    <citation type="submission" date="2016-01" db="EMBL/GenBank/DDBJ databases">
        <title>Whole genome sequence and analysis of Micromonospora rosaria DSM 803, which can produce antibacterial substance rosamicin.</title>
        <authorList>
            <person name="Yang H."/>
            <person name="He X."/>
            <person name="Zhu D."/>
        </authorList>
    </citation>
    <scope>NUCLEOTIDE SEQUENCE [LARGE SCALE GENOMIC DNA]</scope>
    <source>
        <strain evidence="6 7">DSM 803</strain>
    </source>
</reference>
<name>A0A136PR78_9ACTN</name>
<organism evidence="6 7">
    <name type="scientific">Micromonospora rosaria</name>
    <dbReference type="NCBI Taxonomy" id="47874"/>
    <lineage>
        <taxon>Bacteria</taxon>
        <taxon>Bacillati</taxon>
        <taxon>Actinomycetota</taxon>
        <taxon>Actinomycetes</taxon>
        <taxon>Micromonosporales</taxon>
        <taxon>Micromonosporaceae</taxon>
        <taxon>Micromonospora</taxon>
    </lineage>
</organism>
<dbReference type="GO" id="GO:0003677">
    <property type="term" value="F:DNA binding"/>
    <property type="evidence" value="ECO:0007669"/>
    <property type="project" value="InterPro"/>
</dbReference>
<keyword evidence="4" id="KW-0804">Transcription</keyword>
<evidence type="ECO:0000256" key="2">
    <source>
        <dbReference type="ARBA" id="ARBA00023015"/>
    </source>
</evidence>
<dbReference type="PANTHER" id="PTHR43133">
    <property type="entry name" value="RNA POLYMERASE ECF-TYPE SIGMA FACTO"/>
    <property type="match status" value="1"/>
</dbReference>
<feature type="domain" description="HTH luxR-type" evidence="5">
    <location>
        <begin position="136"/>
        <end position="195"/>
    </location>
</feature>
<keyword evidence="2" id="KW-0805">Transcription regulation</keyword>
<comment type="caution">
    <text evidence="6">The sequence shown here is derived from an EMBL/GenBank/DDBJ whole genome shotgun (WGS) entry which is preliminary data.</text>
</comment>